<evidence type="ECO:0000256" key="1">
    <source>
        <dbReference type="SAM" id="Phobius"/>
    </source>
</evidence>
<evidence type="ECO:0008006" key="4">
    <source>
        <dbReference type="Google" id="ProtNLM"/>
    </source>
</evidence>
<dbReference type="OrthoDB" id="675873at2"/>
<dbReference type="Proteomes" id="UP000192393">
    <property type="component" value="Unassembled WGS sequence"/>
</dbReference>
<feature type="transmembrane region" description="Helical" evidence="1">
    <location>
        <begin position="299"/>
        <end position="322"/>
    </location>
</feature>
<accession>A0A1W2C7P6</accession>
<gene>
    <name evidence="2" type="ORF">SAMN06296427_10959</name>
</gene>
<feature type="transmembrane region" description="Helical" evidence="1">
    <location>
        <begin position="227"/>
        <end position="253"/>
    </location>
</feature>
<dbReference type="RefSeq" id="WP_084018079.1">
    <property type="nucleotide sequence ID" value="NZ_FWXS01000009.1"/>
</dbReference>
<protein>
    <recommendedName>
        <fullName evidence="4">DUF3667 domain-containing protein</fullName>
    </recommendedName>
</protein>
<feature type="transmembrane region" description="Helical" evidence="1">
    <location>
        <begin position="197"/>
        <end position="215"/>
    </location>
</feature>
<feature type="transmembrane region" description="Helical" evidence="1">
    <location>
        <begin position="259"/>
        <end position="279"/>
    </location>
</feature>
<keyword evidence="1" id="KW-0472">Membrane</keyword>
<keyword evidence="1" id="KW-1133">Transmembrane helix</keyword>
<organism evidence="2 3">
    <name type="scientific">Moheibacter sediminis</name>
    <dbReference type="NCBI Taxonomy" id="1434700"/>
    <lineage>
        <taxon>Bacteria</taxon>
        <taxon>Pseudomonadati</taxon>
        <taxon>Bacteroidota</taxon>
        <taxon>Flavobacteriia</taxon>
        <taxon>Flavobacteriales</taxon>
        <taxon>Weeksellaceae</taxon>
        <taxon>Moheibacter</taxon>
    </lineage>
</organism>
<dbReference type="Pfam" id="PF12412">
    <property type="entry name" value="DUF3667"/>
    <property type="match status" value="1"/>
</dbReference>
<dbReference type="STRING" id="1434700.SAMN06296427_10959"/>
<sequence length="325" mass="38562">MGHHKLREDKTCLNCGNEVHDRFCSYCGQENTETRHSFHYLFRHFLEDFVHYDGSFWKTVKTLLFKPGKLTNEYLKGKRASYVAPVKLYIFLLFIAVFVPGVISFFENQPPNEFIETSENESELAREINNSGVTYGLKDFKDVKSVAQLDSLQRVKPEGERLNRLEYKMIKKIVELKKNGTDKEFQEKAYDMISRNFSKVLFIYLPIFAFWLWLFHGKKRWYYFDHGIFTLHYFSFLLISNTIVAIFGFLLGLLGDNDFVDLTTMMFVLICGFYTFFYFFRAHSKVYGENKWISRLKGFCLFIINMFCILIVMTIYLIIILFNVH</sequence>
<dbReference type="EMBL" id="FWXS01000009">
    <property type="protein sequence ID" value="SMC81297.1"/>
    <property type="molecule type" value="Genomic_DNA"/>
</dbReference>
<name>A0A1W2C7P6_9FLAO</name>
<evidence type="ECO:0000313" key="3">
    <source>
        <dbReference type="Proteomes" id="UP000192393"/>
    </source>
</evidence>
<evidence type="ECO:0000313" key="2">
    <source>
        <dbReference type="EMBL" id="SMC81297.1"/>
    </source>
</evidence>
<reference evidence="3" key="1">
    <citation type="submission" date="2017-04" db="EMBL/GenBank/DDBJ databases">
        <authorList>
            <person name="Varghese N."/>
            <person name="Submissions S."/>
        </authorList>
    </citation>
    <scope>NUCLEOTIDE SEQUENCE [LARGE SCALE GENOMIC DNA]</scope>
    <source>
        <strain evidence="3">CGMCC 1.12708</strain>
    </source>
</reference>
<keyword evidence="3" id="KW-1185">Reference proteome</keyword>
<dbReference type="AlphaFoldDB" id="A0A1W2C7P6"/>
<feature type="transmembrane region" description="Helical" evidence="1">
    <location>
        <begin position="88"/>
        <end position="106"/>
    </location>
</feature>
<keyword evidence="1" id="KW-0812">Transmembrane</keyword>
<dbReference type="InterPro" id="IPR022134">
    <property type="entry name" value="DUF3667"/>
</dbReference>
<proteinExistence type="predicted"/>